<feature type="region of interest" description="Disordered" evidence="1">
    <location>
        <begin position="337"/>
        <end position="387"/>
    </location>
</feature>
<dbReference type="SUPFAM" id="SSF57850">
    <property type="entry name" value="RING/U-box"/>
    <property type="match status" value="1"/>
</dbReference>
<dbReference type="Gene3D" id="3.30.40.10">
    <property type="entry name" value="Zinc/RING finger domain, C3HC4 (zinc finger)"/>
    <property type="match status" value="1"/>
</dbReference>
<evidence type="ECO:0000313" key="2">
    <source>
        <dbReference type="EMBL" id="CDZ77621.1"/>
    </source>
</evidence>
<evidence type="ECO:0000256" key="1">
    <source>
        <dbReference type="SAM" id="MobiDB-lite"/>
    </source>
</evidence>
<name>A0A078KXB6_9GAMM</name>
<protein>
    <submittedName>
        <fullName evidence="2">Uncharacterized protein</fullName>
    </submittedName>
</protein>
<feature type="compositionally biased region" description="Polar residues" evidence="1">
    <location>
        <begin position="372"/>
        <end position="386"/>
    </location>
</feature>
<accession>A0A078KXB6</accession>
<organism evidence="2 3">
    <name type="scientific">Legionella massiliensis</name>
    <dbReference type="NCBI Taxonomy" id="1034943"/>
    <lineage>
        <taxon>Bacteria</taxon>
        <taxon>Pseudomonadati</taxon>
        <taxon>Pseudomonadota</taxon>
        <taxon>Gammaproteobacteria</taxon>
        <taxon>Legionellales</taxon>
        <taxon>Legionellaceae</taxon>
        <taxon>Legionella</taxon>
    </lineage>
</organism>
<gene>
    <name evidence="2" type="ORF">BN59_01905</name>
</gene>
<dbReference type="InterPro" id="IPR013083">
    <property type="entry name" value="Znf_RING/FYVE/PHD"/>
</dbReference>
<dbReference type="AlphaFoldDB" id="A0A078KXB6"/>
<sequence>MGGCRRGFRGYLDELQEAGAEQKQEAFNLVKTGNASGILALLNRYPGLLKQASDDEHKANLIISILYEIKTTRSKRVHDALIKLLKTIITEHRDKLDLTFRDKDGNTALHRAFWYAITSQNAATSKALSDIGVAFLKLIKDATHFRQIIALKNIHNESFLQNIYLGNVELSQIQQQNLEKVQNLVGPLLNPYKRQAKTGPQAPLDFKAKSFKARLEELLTEPVTLDLIEEPVVFIKEGHTLDRATWAILNPKKSPLTRTDFKDSELQPNATIAEVLKLYKLHAENEEVLIISLTEFFGSQQAGQSIDDLFVSNKDVLTEDIKDLLENYNRQYQQLLHVDDDHSNSSNDVTPSNSDSDIEEISITSPLKGGFSNAQKTPPTSNNPKASISEIIKKLKRNIENKTSGRETWFDSNTDTKVAKLETIATWVNSKQSLKPDETALILALVRDVCAIKRNSWGIFQPHSLAEFNELTAKKKLKAPADLSFDTLELLRLEDKKDGLSFIDEQMRPSSELELS</sequence>
<dbReference type="RefSeq" id="WP_043874125.1">
    <property type="nucleotide sequence ID" value="NZ_CCVW01000002.1"/>
</dbReference>
<proteinExistence type="predicted"/>
<evidence type="ECO:0000313" key="3">
    <source>
        <dbReference type="Proteomes" id="UP000044071"/>
    </source>
</evidence>
<keyword evidence="3" id="KW-1185">Reference proteome</keyword>
<dbReference type="OrthoDB" id="9801870at2"/>
<reference evidence="2 3" key="1">
    <citation type="submission" date="2014-06" db="EMBL/GenBank/DDBJ databases">
        <authorList>
            <person name="Urmite Genomes Urmite Genomes"/>
        </authorList>
    </citation>
    <scope>NUCLEOTIDE SEQUENCE [LARGE SCALE GENOMIC DNA]</scope>
</reference>
<dbReference type="EMBL" id="CCSB01000002">
    <property type="protein sequence ID" value="CDZ77621.1"/>
    <property type="molecule type" value="Genomic_DNA"/>
</dbReference>
<dbReference type="STRING" id="1034943.BN59_01905"/>
<dbReference type="Proteomes" id="UP000044071">
    <property type="component" value="Unassembled WGS sequence"/>
</dbReference>